<dbReference type="NCBIfam" id="TIGR01640">
    <property type="entry name" value="F_box_assoc_1"/>
    <property type="match status" value="1"/>
</dbReference>
<dbReference type="InterPro" id="IPR017451">
    <property type="entry name" value="F-box-assoc_interact_dom"/>
</dbReference>
<dbReference type="SUPFAM" id="SSF81383">
    <property type="entry name" value="F-box domain"/>
    <property type="match status" value="1"/>
</dbReference>
<dbReference type="Proteomes" id="UP000224567">
    <property type="component" value="Unassembled WGS sequence"/>
</dbReference>
<dbReference type="OrthoDB" id="5314306at2759"/>
<name>A0A2G2VDI0_CAPBA</name>
<dbReference type="CDD" id="cd14686">
    <property type="entry name" value="bZIP"/>
    <property type="match status" value="2"/>
</dbReference>
<dbReference type="Gene3D" id="1.20.1280.50">
    <property type="match status" value="1"/>
</dbReference>
<dbReference type="EMBL" id="MLFT02000012">
    <property type="protein sequence ID" value="PHT31040.1"/>
    <property type="molecule type" value="Genomic_DNA"/>
</dbReference>
<dbReference type="InterPro" id="IPR001810">
    <property type="entry name" value="F-box_dom"/>
</dbReference>
<dbReference type="PANTHER" id="PTHR31672">
    <property type="entry name" value="BNACNNG10540D PROTEIN"/>
    <property type="match status" value="1"/>
</dbReference>
<protein>
    <recommendedName>
        <fullName evidence="1">F-box domain-containing protein</fullName>
    </recommendedName>
</protein>
<dbReference type="PANTHER" id="PTHR31672:SF13">
    <property type="entry name" value="F-BOX PROTEIN CPR30-LIKE"/>
    <property type="match status" value="1"/>
</dbReference>
<evidence type="ECO:0000313" key="3">
    <source>
        <dbReference type="Proteomes" id="UP000224567"/>
    </source>
</evidence>
<reference evidence="2 3" key="1">
    <citation type="journal article" date="2017" name="Genome Biol.">
        <title>New reference genome sequences of hot pepper reveal the massive evolution of plant disease-resistance genes by retroduplication.</title>
        <authorList>
            <person name="Kim S."/>
            <person name="Park J."/>
            <person name="Yeom S.I."/>
            <person name="Kim Y.M."/>
            <person name="Seo E."/>
            <person name="Kim K.T."/>
            <person name="Kim M.S."/>
            <person name="Lee J.M."/>
            <person name="Cheong K."/>
            <person name="Shin H.S."/>
            <person name="Kim S.B."/>
            <person name="Han K."/>
            <person name="Lee J."/>
            <person name="Park M."/>
            <person name="Lee H.A."/>
            <person name="Lee H.Y."/>
            <person name="Lee Y."/>
            <person name="Oh S."/>
            <person name="Lee J.H."/>
            <person name="Choi E."/>
            <person name="Choi E."/>
            <person name="Lee S.E."/>
            <person name="Jeon J."/>
            <person name="Kim H."/>
            <person name="Choi G."/>
            <person name="Song H."/>
            <person name="Lee J."/>
            <person name="Lee S.C."/>
            <person name="Kwon J.K."/>
            <person name="Lee H.Y."/>
            <person name="Koo N."/>
            <person name="Hong Y."/>
            <person name="Kim R.W."/>
            <person name="Kang W.H."/>
            <person name="Huh J.H."/>
            <person name="Kang B.C."/>
            <person name="Yang T.J."/>
            <person name="Lee Y.H."/>
            <person name="Bennetzen J.L."/>
            <person name="Choi D."/>
        </authorList>
    </citation>
    <scope>NUCLEOTIDE SEQUENCE [LARGE SCALE GENOMIC DNA]</scope>
    <source>
        <strain evidence="3">cv. PBC81</strain>
    </source>
</reference>
<evidence type="ECO:0000259" key="1">
    <source>
        <dbReference type="SMART" id="SM00256"/>
    </source>
</evidence>
<evidence type="ECO:0000313" key="2">
    <source>
        <dbReference type="EMBL" id="PHT31040.1"/>
    </source>
</evidence>
<dbReference type="CDD" id="cd22157">
    <property type="entry name" value="F-box_AtFBW1-like"/>
    <property type="match status" value="1"/>
</dbReference>
<dbReference type="InterPro" id="IPR036047">
    <property type="entry name" value="F-box-like_dom_sf"/>
</dbReference>
<dbReference type="Pfam" id="PF00646">
    <property type="entry name" value="F-box"/>
    <property type="match status" value="1"/>
</dbReference>
<dbReference type="InterPro" id="IPR006527">
    <property type="entry name" value="F-box-assoc_dom_typ1"/>
</dbReference>
<reference evidence="3" key="2">
    <citation type="journal article" date="2017" name="J. Anim. Genet.">
        <title>Multiple reference genome sequences of hot pepper reveal the massive evolution of plant disease resistance genes by retroduplication.</title>
        <authorList>
            <person name="Kim S."/>
            <person name="Park J."/>
            <person name="Yeom S.-I."/>
            <person name="Kim Y.-M."/>
            <person name="Seo E."/>
            <person name="Kim K.-T."/>
            <person name="Kim M.-S."/>
            <person name="Lee J.M."/>
            <person name="Cheong K."/>
            <person name="Shin H.-S."/>
            <person name="Kim S.-B."/>
            <person name="Han K."/>
            <person name="Lee J."/>
            <person name="Park M."/>
            <person name="Lee H.-A."/>
            <person name="Lee H.-Y."/>
            <person name="Lee Y."/>
            <person name="Oh S."/>
            <person name="Lee J.H."/>
            <person name="Choi E."/>
            <person name="Choi E."/>
            <person name="Lee S.E."/>
            <person name="Jeon J."/>
            <person name="Kim H."/>
            <person name="Choi G."/>
            <person name="Song H."/>
            <person name="Lee J."/>
            <person name="Lee S.-C."/>
            <person name="Kwon J.-K."/>
            <person name="Lee H.-Y."/>
            <person name="Koo N."/>
            <person name="Hong Y."/>
            <person name="Kim R.W."/>
            <person name="Kang W.-H."/>
            <person name="Huh J.H."/>
            <person name="Kang B.-C."/>
            <person name="Yang T.-J."/>
            <person name="Lee Y.-H."/>
            <person name="Bennetzen J.L."/>
            <person name="Choi D."/>
        </authorList>
    </citation>
    <scope>NUCLEOTIDE SEQUENCE [LARGE SCALE GENOMIC DNA]</scope>
    <source>
        <strain evidence="3">cv. PBC81</strain>
    </source>
</reference>
<accession>A0A2G2VDI0</accession>
<keyword evidence="3" id="KW-1185">Reference proteome</keyword>
<feature type="domain" description="F-box" evidence="1">
    <location>
        <begin position="194"/>
        <end position="234"/>
    </location>
</feature>
<dbReference type="AlphaFoldDB" id="A0A2G2VDI0"/>
<dbReference type="InterPro" id="IPR050796">
    <property type="entry name" value="SCF_F-box_component"/>
</dbReference>
<comment type="caution">
    <text evidence="2">The sequence shown here is derived from an EMBL/GenBank/DDBJ whole genome shotgun (WGS) entry which is preliminary data.</text>
</comment>
<proteinExistence type="predicted"/>
<organism evidence="2 3">
    <name type="scientific">Capsicum baccatum</name>
    <name type="common">Peruvian pepper</name>
    <dbReference type="NCBI Taxonomy" id="33114"/>
    <lineage>
        <taxon>Eukaryota</taxon>
        <taxon>Viridiplantae</taxon>
        <taxon>Streptophyta</taxon>
        <taxon>Embryophyta</taxon>
        <taxon>Tracheophyta</taxon>
        <taxon>Spermatophyta</taxon>
        <taxon>Magnoliopsida</taxon>
        <taxon>eudicotyledons</taxon>
        <taxon>Gunneridae</taxon>
        <taxon>Pentapetalae</taxon>
        <taxon>asterids</taxon>
        <taxon>lamiids</taxon>
        <taxon>Solanales</taxon>
        <taxon>Solanaceae</taxon>
        <taxon>Solanoideae</taxon>
        <taxon>Capsiceae</taxon>
        <taxon>Capsicum</taxon>
    </lineage>
</organism>
<gene>
    <name evidence="2" type="ORF">CQW23_27377</name>
</gene>
<dbReference type="Pfam" id="PF07734">
    <property type="entry name" value="FBA_1"/>
    <property type="match status" value="1"/>
</dbReference>
<dbReference type="SMART" id="SM00256">
    <property type="entry name" value="FBOX"/>
    <property type="match status" value="1"/>
</dbReference>
<sequence>MTRTGIPNRRNWVATVGILAKRQGQQMMMMMKKYSVANKIKAKYLMRNREAARKFIRQQKKKKNSGSSLQICKGKSVLEPSNSHTYQMDDDQVWSSSIIRETVDGMKSNCHGKLANRPGQQMMMMVKKYSTANKIKAKYLMRNREAARKFIRQQKKKRKNSGTSLQICKGRSVLEPPNSRTYQMDVDQAPAVHFEEGIIMNILSRLPVRTLHQFKCVSKFWNALISDPYFKMKHFKHAKNDRNFQKFLITHKQFRHENKFSSYCCPLSSVQMAEDAEKLAHPLSSKPFFRAMCACDGLVVVIVSDIMDDPRPIHLLWNPSIRESIVLPAPEFEKVYATRYGFGYDSTSGDYKILRTCSESSTEILALKDGSWRKIDKHPHGVRDSLFSTSSLAFVHEAFHWIGRSDYYPRVSSLVSFSISKEMYGEIPVSKEILSYFVGKAYVGVSVLDGMLCVNSGTGWMGVGCFKLWVLKDYGVKESWSALLTIEDPLIHRLLPKYRFADGEVLFYCAYMPSGDVRSLLRKKIPHGGPVFRTTASGPFVSWLQAGPLNGETFTESLLSPKSLWPAYAQNHTI</sequence>